<dbReference type="Pfam" id="PF00078">
    <property type="entry name" value="RVT_1"/>
    <property type="match status" value="1"/>
</dbReference>
<dbReference type="CDD" id="cd01650">
    <property type="entry name" value="RT_nLTR_like"/>
    <property type="match status" value="1"/>
</dbReference>
<reference evidence="2" key="2">
    <citation type="submission" date="2025-09" db="UniProtKB">
        <authorList>
            <consortium name="Ensembl"/>
        </authorList>
    </citation>
    <scope>IDENTIFICATION</scope>
</reference>
<dbReference type="PANTHER" id="PTHR33332">
    <property type="entry name" value="REVERSE TRANSCRIPTASE DOMAIN-CONTAINING PROTEIN"/>
    <property type="match status" value="1"/>
</dbReference>
<proteinExistence type="predicted"/>
<sequence>MAAVTPVLKKAGSDITDMSNYQPISNLPFLAKVFERVVVGQLHTHLCTYSLLERFQSGFRSGHSTETALVRVLNDLLVIADSGACGVLVMLDLTAAFDTICHSILLDRLHKWTGLSGTVLNWFESYLSGRSQFVYLGSNRSQTVSLCQGVPQGSVLGPTLFSIYMLPLGQIIQKYGLSYHCYADDTQIYISSQPDLNFSSSNLSDCLMEIKGWMKLNFLKLICSKTEVLLIGTPLNVSKCKDFRISVDNTQLSPSGQVRNLGVIFDAQLTCNAHFNNITKVAFFHLRNIARIRPFLSRPDAEKLIHAFITSRLDYCNSLFAGLPANSIKRLQYIQNYAARVLTHTASRHHITPVLQQLHWLPVQSRIDFKVLILAYKAVHGLAPDNICDLVTPSIPACSLRSAGSLSVCQPRCKLKTMGARAFSCNAPKLWNTLPASIRDAASVDCFKRLLKTHLFTQSFNL</sequence>
<dbReference type="Proteomes" id="UP000694427">
    <property type="component" value="Unplaced"/>
</dbReference>
<accession>A0A8C1NH71</accession>
<name>A0A8C1NH71_CYPCA</name>
<organism evidence="2 3">
    <name type="scientific">Cyprinus carpio</name>
    <name type="common">Common carp</name>
    <dbReference type="NCBI Taxonomy" id="7962"/>
    <lineage>
        <taxon>Eukaryota</taxon>
        <taxon>Metazoa</taxon>
        <taxon>Chordata</taxon>
        <taxon>Craniata</taxon>
        <taxon>Vertebrata</taxon>
        <taxon>Euteleostomi</taxon>
        <taxon>Actinopterygii</taxon>
        <taxon>Neopterygii</taxon>
        <taxon>Teleostei</taxon>
        <taxon>Ostariophysi</taxon>
        <taxon>Cypriniformes</taxon>
        <taxon>Cyprinidae</taxon>
        <taxon>Cyprininae</taxon>
        <taxon>Cyprinus</taxon>
    </lineage>
</organism>
<evidence type="ECO:0000313" key="2">
    <source>
        <dbReference type="Ensembl" id="ENSCCRP00010089147.1"/>
    </source>
</evidence>
<feature type="domain" description="Reverse transcriptase" evidence="1">
    <location>
        <begin position="1"/>
        <end position="265"/>
    </location>
</feature>
<dbReference type="SUPFAM" id="SSF56672">
    <property type="entry name" value="DNA/RNA polymerases"/>
    <property type="match status" value="1"/>
</dbReference>
<dbReference type="InterPro" id="IPR000477">
    <property type="entry name" value="RT_dom"/>
</dbReference>
<protein>
    <recommendedName>
        <fullName evidence="1">Reverse transcriptase domain-containing protein</fullName>
    </recommendedName>
</protein>
<keyword evidence="3" id="KW-1185">Reference proteome</keyword>
<evidence type="ECO:0000313" key="3">
    <source>
        <dbReference type="Proteomes" id="UP000694427"/>
    </source>
</evidence>
<dbReference type="InterPro" id="IPR043502">
    <property type="entry name" value="DNA/RNA_pol_sf"/>
</dbReference>
<dbReference type="AlphaFoldDB" id="A0A8C1NH71"/>
<dbReference type="Ensembl" id="ENSCCRT00010098835.1">
    <property type="protein sequence ID" value="ENSCCRP00010089147.1"/>
    <property type="gene ID" value="ENSCCRG00010038955.1"/>
</dbReference>
<evidence type="ECO:0000259" key="1">
    <source>
        <dbReference type="PROSITE" id="PS50878"/>
    </source>
</evidence>
<dbReference type="PROSITE" id="PS50878">
    <property type="entry name" value="RT_POL"/>
    <property type="match status" value="1"/>
</dbReference>
<reference evidence="2" key="1">
    <citation type="submission" date="2025-08" db="UniProtKB">
        <authorList>
            <consortium name="Ensembl"/>
        </authorList>
    </citation>
    <scope>IDENTIFICATION</scope>
</reference>